<keyword evidence="2" id="KW-1185">Reference proteome</keyword>
<comment type="caution">
    <text evidence="1">The sequence shown here is derived from an EMBL/GenBank/DDBJ whole genome shotgun (WGS) entry which is preliminary data.</text>
</comment>
<dbReference type="EMBL" id="CAJOBG010049757">
    <property type="protein sequence ID" value="CAF4475564.1"/>
    <property type="molecule type" value="Genomic_DNA"/>
</dbReference>
<dbReference type="Proteomes" id="UP000663866">
    <property type="component" value="Unassembled WGS sequence"/>
</dbReference>
<name>A0A820U3X4_9BILA</name>
<evidence type="ECO:0000313" key="2">
    <source>
        <dbReference type="Proteomes" id="UP000663866"/>
    </source>
</evidence>
<sequence length="132" mass="15574">VLIQLISLLPDLITFKIRSLSSDDRAQYTVTELLCLEEINGIDDFTFISAICPYMEYCEMKRLNNMKIELFSCIILKEINNRSFCFIRSLCFHAPAVDDQVIENLEKMTNYEQLLIQFTIKRTSDNIYLQWK</sequence>
<dbReference type="AlphaFoldDB" id="A0A820U3X4"/>
<reference evidence="1" key="1">
    <citation type="submission" date="2021-02" db="EMBL/GenBank/DDBJ databases">
        <authorList>
            <person name="Nowell W R."/>
        </authorList>
    </citation>
    <scope>NUCLEOTIDE SEQUENCE</scope>
</reference>
<evidence type="ECO:0000313" key="1">
    <source>
        <dbReference type="EMBL" id="CAF4475564.1"/>
    </source>
</evidence>
<gene>
    <name evidence="1" type="ORF">OVN521_LOCUS39287</name>
</gene>
<protein>
    <submittedName>
        <fullName evidence="1">Uncharacterized protein</fullName>
    </submittedName>
</protein>
<feature type="non-terminal residue" evidence="1">
    <location>
        <position position="1"/>
    </location>
</feature>
<accession>A0A820U3X4</accession>
<organism evidence="1 2">
    <name type="scientific">Rotaria magnacalcarata</name>
    <dbReference type="NCBI Taxonomy" id="392030"/>
    <lineage>
        <taxon>Eukaryota</taxon>
        <taxon>Metazoa</taxon>
        <taxon>Spiralia</taxon>
        <taxon>Gnathifera</taxon>
        <taxon>Rotifera</taxon>
        <taxon>Eurotatoria</taxon>
        <taxon>Bdelloidea</taxon>
        <taxon>Philodinida</taxon>
        <taxon>Philodinidae</taxon>
        <taxon>Rotaria</taxon>
    </lineage>
</organism>
<proteinExistence type="predicted"/>